<dbReference type="CDD" id="cd07516">
    <property type="entry name" value="HAD_Pase"/>
    <property type="match status" value="1"/>
</dbReference>
<dbReference type="InterPro" id="IPR006379">
    <property type="entry name" value="HAD-SF_hydro_IIB"/>
</dbReference>
<evidence type="ECO:0000313" key="1">
    <source>
        <dbReference type="EMBL" id="OPJ59112.1"/>
    </source>
</evidence>
<sequence>MQYKLICIDMDGTLLNKYKRVSEASKEAIKKAFDKGIHIVITTGRTYVDAKYYSDLIGVKSPVIASNGALIKEKDRNEIIYKGVFKEGICPKLIDILSKYNVLIMFITPEKVYYENNFVKAVMPYLQLLRIVNPKIVYENIENREQWGKVFDFEQDNIIKCEIMSKNQRKLSEIRTKLNYVEGIEVVSSAKHNIEINNKGVCKGKAVEVLSGFYNIDRKEIIAIGDSENDLSMLEYAGIGVAMGNSTENIKQKADYVTDTNNNDGVAKAIDKFVLTNKN</sequence>
<protein>
    <submittedName>
        <fullName evidence="1">Putative phosphatase YwpJ</fullName>
        <ecNumber evidence="1">3.1.3.-</ecNumber>
    </submittedName>
</protein>
<keyword evidence="1" id="KW-0378">Hydrolase</keyword>
<proteinExistence type="predicted"/>
<dbReference type="InterPro" id="IPR023214">
    <property type="entry name" value="HAD_sf"/>
</dbReference>
<dbReference type="PROSITE" id="PS01228">
    <property type="entry name" value="COF_1"/>
    <property type="match status" value="1"/>
</dbReference>
<dbReference type="Gene3D" id="3.30.1240.10">
    <property type="match status" value="1"/>
</dbReference>
<dbReference type="GO" id="GO:0016791">
    <property type="term" value="F:phosphatase activity"/>
    <property type="evidence" value="ECO:0007669"/>
    <property type="project" value="TreeGrafter"/>
</dbReference>
<gene>
    <name evidence="1" type="primary">ywpJ</name>
    <name evidence="1" type="ORF">CLORY_34420</name>
</gene>
<dbReference type="STRING" id="1450648.CLORY_34420"/>
<organism evidence="1 2">
    <name type="scientific">Clostridium oryzae</name>
    <dbReference type="NCBI Taxonomy" id="1450648"/>
    <lineage>
        <taxon>Bacteria</taxon>
        <taxon>Bacillati</taxon>
        <taxon>Bacillota</taxon>
        <taxon>Clostridia</taxon>
        <taxon>Eubacteriales</taxon>
        <taxon>Clostridiaceae</taxon>
        <taxon>Clostridium</taxon>
    </lineage>
</organism>
<reference evidence="1 2" key="1">
    <citation type="submission" date="2017-03" db="EMBL/GenBank/DDBJ databases">
        <title>Genome sequence of Clostridium oryzae DSM 28571.</title>
        <authorList>
            <person name="Poehlein A."/>
            <person name="Daniel R."/>
        </authorList>
    </citation>
    <scope>NUCLEOTIDE SEQUENCE [LARGE SCALE GENOMIC DNA]</scope>
    <source>
        <strain evidence="1 2">DSM 28571</strain>
    </source>
</reference>
<dbReference type="RefSeq" id="WP_079426758.1">
    <property type="nucleotide sequence ID" value="NZ_MZGV01000050.1"/>
</dbReference>
<accession>A0A1V4IGJ8</accession>
<dbReference type="EMBL" id="MZGV01000050">
    <property type="protein sequence ID" value="OPJ59112.1"/>
    <property type="molecule type" value="Genomic_DNA"/>
</dbReference>
<dbReference type="PROSITE" id="PS01229">
    <property type="entry name" value="COF_2"/>
    <property type="match status" value="1"/>
</dbReference>
<dbReference type="InterPro" id="IPR000150">
    <property type="entry name" value="Cof"/>
</dbReference>
<dbReference type="InterPro" id="IPR036412">
    <property type="entry name" value="HAD-like_sf"/>
</dbReference>
<dbReference type="SUPFAM" id="SSF56784">
    <property type="entry name" value="HAD-like"/>
    <property type="match status" value="1"/>
</dbReference>
<dbReference type="Pfam" id="PF08282">
    <property type="entry name" value="Hydrolase_3"/>
    <property type="match status" value="1"/>
</dbReference>
<evidence type="ECO:0000313" key="2">
    <source>
        <dbReference type="Proteomes" id="UP000190080"/>
    </source>
</evidence>
<dbReference type="NCBIfam" id="TIGR00099">
    <property type="entry name" value="Cof-subfamily"/>
    <property type="match status" value="1"/>
</dbReference>
<comment type="caution">
    <text evidence="1">The sequence shown here is derived from an EMBL/GenBank/DDBJ whole genome shotgun (WGS) entry which is preliminary data.</text>
</comment>
<dbReference type="SFLD" id="SFLDG01144">
    <property type="entry name" value="C2.B.4:_PGP_Like"/>
    <property type="match status" value="1"/>
</dbReference>
<dbReference type="PANTHER" id="PTHR10000:SF8">
    <property type="entry name" value="HAD SUPERFAMILY HYDROLASE-LIKE, TYPE 3"/>
    <property type="match status" value="1"/>
</dbReference>
<dbReference type="OrthoDB" id="9781413at2"/>
<dbReference type="AlphaFoldDB" id="A0A1V4IGJ8"/>
<dbReference type="GO" id="GO:0005829">
    <property type="term" value="C:cytosol"/>
    <property type="evidence" value="ECO:0007669"/>
    <property type="project" value="TreeGrafter"/>
</dbReference>
<dbReference type="Gene3D" id="3.40.50.1000">
    <property type="entry name" value="HAD superfamily/HAD-like"/>
    <property type="match status" value="1"/>
</dbReference>
<dbReference type="PANTHER" id="PTHR10000">
    <property type="entry name" value="PHOSPHOSERINE PHOSPHATASE"/>
    <property type="match status" value="1"/>
</dbReference>
<dbReference type="GO" id="GO:0000287">
    <property type="term" value="F:magnesium ion binding"/>
    <property type="evidence" value="ECO:0007669"/>
    <property type="project" value="TreeGrafter"/>
</dbReference>
<dbReference type="SFLD" id="SFLDS00003">
    <property type="entry name" value="Haloacid_Dehalogenase"/>
    <property type="match status" value="1"/>
</dbReference>
<keyword evidence="2" id="KW-1185">Reference proteome</keyword>
<dbReference type="SFLD" id="SFLDG01140">
    <property type="entry name" value="C2.B:_Phosphomannomutase_and_P"/>
    <property type="match status" value="1"/>
</dbReference>
<dbReference type="NCBIfam" id="TIGR01484">
    <property type="entry name" value="HAD-SF-IIB"/>
    <property type="match status" value="1"/>
</dbReference>
<dbReference type="EC" id="3.1.3.-" evidence="1"/>
<name>A0A1V4IGJ8_9CLOT</name>
<dbReference type="Proteomes" id="UP000190080">
    <property type="component" value="Unassembled WGS sequence"/>
</dbReference>